<dbReference type="Gene3D" id="3.40.50.1820">
    <property type="entry name" value="alpha/beta hydrolase"/>
    <property type="match status" value="1"/>
</dbReference>
<dbReference type="EMBL" id="FNZE01000030">
    <property type="protein sequence ID" value="SEJ91885.1"/>
    <property type="molecule type" value="Genomic_DNA"/>
</dbReference>
<dbReference type="AlphaFoldDB" id="A0A1H7D199"/>
<dbReference type="GO" id="GO:0042803">
    <property type="term" value="F:protein homodimerization activity"/>
    <property type="evidence" value="ECO:0007669"/>
    <property type="project" value="InterPro"/>
</dbReference>
<dbReference type="GO" id="GO:0019380">
    <property type="term" value="P:3-phenylpropionate catabolic process"/>
    <property type="evidence" value="ECO:0007669"/>
    <property type="project" value="UniProtKB-UniRule"/>
</dbReference>
<comment type="function">
    <text evidence="3">Catalyzes the cleavage of the C5-C6 bond of 2-hydroxy-6-oxononadienedioate and 2-hydroxy-6-oxononatrienedioate, a dienol ring fission product of the bacterial meta-cleavage pathway for degradation of phenylpropionic acid.</text>
</comment>
<dbReference type="PANTHER" id="PTHR43689">
    <property type="entry name" value="HYDROLASE"/>
    <property type="match status" value="1"/>
</dbReference>
<dbReference type="Proteomes" id="UP000242930">
    <property type="component" value="Unassembled WGS sequence"/>
</dbReference>
<accession>A0A1H7D199</accession>
<evidence type="ECO:0000256" key="2">
    <source>
        <dbReference type="ARBA" id="ARBA00022801"/>
    </source>
</evidence>
<dbReference type="InterPro" id="IPR000073">
    <property type="entry name" value="AB_hydrolase_1"/>
</dbReference>
<dbReference type="OrthoDB" id="5853561at2"/>
<dbReference type="InterPro" id="IPR000639">
    <property type="entry name" value="Epox_hydrolase-like"/>
</dbReference>
<comment type="catalytic activity">
    <reaction evidence="3">
        <text>(2Z,4E,7E)-2-hydroxy-6-oxonona-2,4,7-trienedioate + H2O = (2Z)-2-hydroxypenta-2,4-dienoate + fumarate + H(+)</text>
        <dbReference type="Rhea" id="RHEA:34191"/>
        <dbReference type="ChEBI" id="CHEBI:15377"/>
        <dbReference type="ChEBI" id="CHEBI:15378"/>
        <dbReference type="ChEBI" id="CHEBI:29806"/>
        <dbReference type="ChEBI" id="CHEBI:66888"/>
        <dbReference type="ChEBI" id="CHEBI:67152"/>
        <dbReference type="EC" id="3.7.1.14"/>
    </reaction>
</comment>
<evidence type="ECO:0000256" key="3">
    <source>
        <dbReference type="HAMAP-Rule" id="MF_01654"/>
    </source>
</evidence>
<feature type="domain" description="AB hydrolase-1" evidence="4">
    <location>
        <begin position="39"/>
        <end position="276"/>
    </location>
</feature>
<comment type="catalytic activity">
    <reaction evidence="3">
        <text>(2Z,4E)-2-hydroxy-6-oxonona-2,4-dienedioate + H2O = (2Z)-2-hydroxypenta-2,4-dienoate + succinate + H(+)</text>
        <dbReference type="Rhea" id="RHEA:34187"/>
        <dbReference type="ChEBI" id="CHEBI:15377"/>
        <dbReference type="ChEBI" id="CHEBI:15378"/>
        <dbReference type="ChEBI" id="CHEBI:30031"/>
        <dbReference type="ChEBI" id="CHEBI:66887"/>
        <dbReference type="ChEBI" id="CHEBI:67152"/>
        <dbReference type="EC" id="3.7.1.14"/>
    </reaction>
</comment>
<dbReference type="HAMAP" id="MF_01654">
    <property type="entry name" value="MhpC"/>
    <property type="match status" value="1"/>
</dbReference>
<dbReference type="GO" id="GO:0018771">
    <property type="term" value="F:2-hydroxy-6-oxonona-2,4-dienedioate hydrolase activity"/>
    <property type="evidence" value="ECO:0007669"/>
    <property type="project" value="UniProtKB-UniRule"/>
</dbReference>
<dbReference type="EC" id="3.7.1.14" evidence="3"/>
<dbReference type="GO" id="GO:0005737">
    <property type="term" value="C:cytoplasm"/>
    <property type="evidence" value="ECO:0007669"/>
    <property type="project" value="InterPro"/>
</dbReference>
<keyword evidence="2 3" id="KW-0378">Hydrolase</keyword>
<proteinExistence type="inferred from homology"/>
<feature type="site" description="Transition state stabilizer" evidence="3">
    <location>
        <position position="116"/>
    </location>
</feature>
<protein>
    <recommendedName>
        <fullName evidence="3">2-hydroxy-6-oxononadienedioate/2-hydroxy-6-oxononatrienedioate hydrolase</fullName>
        <ecNumber evidence="3">3.7.1.14</ecNumber>
    </recommendedName>
    <alternativeName>
        <fullName evidence="3">2-hydroxy-6-ketonona-2,4-diene-1,9-dioic acid 5,6-hydrolase</fullName>
    </alternativeName>
    <alternativeName>
        <fullName evidence="3">2-hydroxy-6-oxonona-2,4,7-triene-1,9-dioic acid 5,6-hydrolase</fullName>
    </alternativeName>
    <alternativeName>
        <fullName evidence="3">2-hydroxy-6-oxonona-2,4-diene-1,9-dioic acid 5,6-hydrolase</fullName>
    </alternativeName>
</protein>
<dbReference type="PRINTS" id="PR00111">
    <property type="entry name" value="ABHYDROLASE"/>
</dbReference>
<keyword evidence="6" id="KW-1185">Reference proteome</keyword>
<evidence type="ECO:0000259" key="4">
    <source>
        <dbReference type="Pfam" id="PF00561"/>
    </source>
</evidence>
<dbReference type="UniPathway" id="UPA00714"/>
<dbReference type="STRING" id="915471.SAMN05216201_13017"/>
<comment type="pathway">
    <text evidence="3">Aromatic compound metabolism; 3-phenylpropanoate degradation.</text>
</comment>
<dbReference type="Pfam" id="PF00561">
    <property type="entry name" value="Abhydrolase_1"/>
    <property type="match status" value="1"/>
</dbReference>
<dbReference type="InterPro" id="IPR029058">
    <property type="entry name" value="AB_hydrolase_fold"/>
</dbReference>
<organism evidence="5 6">
    <name type="scientific">Pseudomonas linyingensis</name>
    <dbReference type="NCBI Taxonomy" id="915471"/>
    <lineage>
        <taxon>Bacteria</taxon>
        <taxon>Pseudomonadati</taxon>
        <taxon>Pseudomonadota</taxon>
        <taxon>Gammaproteobacteria</taxon>
        <taxon>Pseudomonadales</taxon>
        <taxon>Pseudomonadaceae</taxon>
        <taxon>Pseudomonas</taxon>
    </lineage>
</organism>
<comment type="subunit">
    <text evidence="3">Homodimer.</text>
</comment>
<dbReference type="RefSeq" id="WP_090313810.1">
    <property type="nucleotide sequence ID" value="NZ_FNZE01000030.1"/>
</dbReference>
<dbReference type="PRINTS" id="PR00412">
    <property type="entry name" value="EPOXHYDRLASE"/>
</dbReference>
<comment type="similarity">
    <text evidence="3">Belongs to the AB hydrolase superfamily. MhpC family.</text>
</comment>
<dbReference type="PANTHER" id="PTHR43689:SF8">
    <property type="entry name" value="ALPHA_BETA-HYDROLASES SUPERFAMILY PROTEIN"/>
    <property type="match status" value="1"/>
</dbReference>
<keyword evidence="1 3" id="KW-0058">Aromatic hydrocarbons catabolism</keyword>
<dbReference type="SUPFAM" id="SSF53474">
    <property type="entry name" value="alpha/beta-Hydrolases"/>
    <property type="match status" value="1"/>
</dbReference>
<evidence type="ECO:0000313" key="5">
    <source>
        <dbReference type="EMBL" id="SEJ91885.1"/>
    </source>
</evidence>
<sequence>MTATTQAPTEASTSRFVRIHEGDLDLQLHYNDCGVGSETVVMLHGSGPGASGWANFNRNIEPLVKAGYRVILMDCPGWSRSDPIVCSGSRSDLNATALKGLLDALDLDRVHIIGNSMGGHSAVAFALANPARVGKLVLMGGGTGGASPFTPMPTEGIKLLQGLYREPTIENLKKMMNVFVYDTSDLTEELFQARLDNMLNRRDHLENFVKSLAANPKQFPDFSPRLAEIKAQTLVIWGSNDRFVPMDTGLRLLAGLPSAELHVFNRCGHWAQWEHADRFNRLVLDFLGH</sequence>
<gene>
    <name evidence="3" type="primary">mhpC</name>
    <name evidence="5" type="ORF">SAMN05216201_13017</name>
</gene>
<dbReference type="GO" id="GO:0052823">
    <property type="term" value="F:2-hydroxy-6-oxonona-2,4,7-trienedioate hydrolase activity"/>
    <property type="evidence" value="ECO:0007669"/>
    <property type="project" value="RHEA"/>
</dbReference>
<dbReference type="InterPro" id="IPR023791">
    <property type="entry name" value="MhpC_alpha/beta_hydrolase"/>
</dbReference>
<feature type="site" description="Catalytic role in ketonization of the dienol substrate (substrate destabilization)" evidence="3">
    <location>
        <position position="194"/>
    </location>
</feature>
<name>A0A1H7D199_9PSED</name>
<evidence type="ECO:0000256" key="1">
    <source>
        <dbReference type="ARBA" id="ARBA00022797"/>
    </source>
</evidence>
<evidence type="ECO:0000313" key="6">
    <source>
        <dbReference type="Proteomes" id="UP000242930"/>
    </source>
</evidence>
<reference evidence="6" key="1">
    <citation type="submission" date="2016-10" db="EMBL/GenBank/DDBJ databases">
        <authorList>
            <person name="Varghese N."/>
            <person name="Submissions S."/>
        </authorList>
    </citation>
    <scope>NUCLEOTIDE SEQUENCE [LARGE SCALE GENOMIC DNA]</scope>
    <source>
        <strain evidence="6">LMG 25967</strain>
    </source>
</reference>
<feature type="active site" description="Proton acceptor" evidence="3">
    <location>
        <position position="269"/>
    </location>
</feature>